<dbReference type="SUPFAM" id="SSF53756">
    <property type="entry name" value="UDP-Glycosyltransferase/glycogen phosphorylase"/>
    <property type="match status" value="1"/>
</dbReference>
<sequence>MRFRFAGKQGKSGDGTRGESIWGGEFKDEFKNEFHRNFRHDRPFTVRMANAGPNTYGSQFFIPVVPTVIGGRTCRSERKHTCCKIPLRKMSNQRMSPKLFFNSEPQTRRSRNDLKLVLFYTTLFGERPWQGLINDYNFTNWNGIPCGVQACRISYNRKDLDRSDAVIFHGRDLPSVHHMKRIMKYKTPHQRWVYFIHESPKFTYYEPWLYNGFFNWTMSYRRDSDFFVPYRTYTRLQPDEIANEETQDRNYALSKDRLVVWVVSNCHGLREEFVKKLMKYVKVDVYGRCSRRFNQTETCPRQSSACEDTLKRYKFILSFENSYCSDYVTEKYWYTPLDRDIVPVVFGGASYDQKIAIPGSFINVLDFPSIKTLADYLLFLDRNDKAYNGYFSWRKRFKPVLPESWTCHMCAALNNNSIPSKIQNNLEEFWGERSNCATNERRIRKLVEKMD</sequence>
<evidence type="ECO:0000256" key="7">
    <source>
        <dbReference type="ARBA" id="ARBA00022968"/>
    </source>
</evidence>
<feature type="domain" description="PPIase cyclophilin-type" evidence="14">
    <location>
        <begin position="1"/>
        <end position="81"/>
    </location>
</feature>
<dbReference type="InterPro" id="IPR038577">
    <property type="entry name" value="GT10-like_C_sf"/>
</dbReference>
<dbReference type="InterPro" id="IPR002130">
    <property type="entry name" value="Cyclophilin-type_PPIase_dom"/>
</dbReference>
<dbReference type="Gene3D" id="3.40.50.11660">
    <property type="entry name" value="Glycosyl transferase family 10, C-terminal domain"/>
    <property type="match status" value="1"/>
</dbReference>
<dbReference type="FunFam" id="3.40.50.11660:FF:000006">
    <property type="entry name" value="Alpha-(1,3)-fucosyltransferase C"/>
    <property type="match status" value="1"/>
</dbReference>
<keyword evidence="9 12" id="KW-0333">Golgi apparatus</keyword>
<keyword evidence="8" id="KW-1133">Transmembrane helix</keyword>
<dbReference type="Gene3D" id="2.40.100.10">
    <property type="entry name" value="Cyclophilin-like"/>
    <property type="match status" value="1"/>
</dbReference>
<feature type="region of interest" description="Disordered" evidence="13">
    <location>
        <begin position="1"/>
        <end position="20"/>
    </location>
</feature>
<evidence type="ECO:0000256" key="11">
    <source>
        <dbReference type="ARBA" id="ARBA00023180"/>
    </source>
</evidence>
<keyword evidence="6 12" id="KW-0812">Transmembrane</keyword>
<keyword evidence="10" id="KW-0472">Membrane</keyword>
<dbReference type="InterPro" id="IPR029000">
    <property type="entry name" value="Cyclophilin-like_dom_sf"/>
</dbReference>
<dbReference type="Pfam" id="PF17039">
    <property type="entry name" value="Glyco_tran_10_N"/>
    <property type="match status" value="1"/>
</dbReference>
<keyword evidence="16" id="KW-1185">Reference proteome</keyword>
<dbReference type="OrthoDB" id="427096at2759"/>
<evidence type="ECO:0000256" key="10">
    <source>
        <dbReference type="ARBA" id="ARBA00023136"/>
    </source>
</evidence>
<evidence type="ECO:0000256" key="5">
    <source>
        <dbReference type="ARBA" id="ARBA00022679"/>
    </source>
</evidence>
<evidence type="ECO:0000313" key="16">
    <source>
        <dbReference type="Proteomes" id="UP000225706"/>
    </source>
</evidence>
<dbReference type="GO" id="GO:0000139">
    <property type="term" value="C:Golgi membrane"/>
    <property type="evidence" value="ECO:0007669"/>
    <property type="project" value="UniProtKB-SubCell"/>
</dbReference>
<name>A0A2B4STL3_STYPI</name>
<dbReference type="UniPathway" id="UPA00378"/>
<comment type="pathway">
    <text evidence="2">Protein modification; protein glycosylation.</text>
</comment>
<protein>
    <recommendedName>
        <fullName evidence="12">Fucosyltransferase</fullName>
        <ecNumber evidence="12">2.4.1.-</ecNumber>
    </recommendedName>
</protein>
<dbReference type="GO" id="GO:0032580">
    <property type="term" value="C:Golgi cisterna membrane"/>
    <property type="evidence" value="ECO:0007669"/>
    <property type="project" value="UniProtKB-SubCell"/>
</dbReference>
<evidence type="ECO:0000256" key="6">
    <source>
        <dbReference type="ARBA" id="ARBA00022692"/>
    </source>
</evidence>
<keyword evidence="11" id="KW-0325">Glycoprotein</keyword>
<evidence type="ECO:0000256" key="2">
    <source>
        <dbReference type="ARBA" id="ARBA00004922"/>
    </source>
</evidence>
<dbReference type="InterPro" id="IPR001503">
    <property type="entry name" value="Glyco_trans_10"/>
</dbReference>
<dbReference type="Pfam" id="PF00160">
    <property type="entry name" value="Pro_isomerase"/>
    <property type="match status" value="1"/>
</dbReference>
<proteinExistence type="inferred from homology"/>
<accession>A0A2B4STL3</accession>
<keyword evidence="5 12" id="KW-0808">Transferase</keyword>
<dbReference type="PANTHER" id="PTHR48438:SF1">
    <property type="entry name" value="ALPHA-(1,3)-FUCOSYLTRANSFERASE C-RELATED"/>
    <property type="match status" value="1"/>
</dbReference>
<evidence type="ECO:0000313" key="15">
    <source>
        <dbReference type="EMBL" id="PFX32220.1"/>
    </source>
</evidence>
<evidence type="ECO:0000259" key="14">
    <source>
        <dbReference type="PROSITE" id="PS50072"/>
    </source>
</evidence>
<gene>
    <name evidence="15" type="primary">FUT3</name>
    <name evidence="15" type="ORF">AWC38_SpisGene2969</name>
</gene>
<dbReference type="STRING" id="50429.A0A2B4STL3"/>
<evidence type="ECO:0000256" key="13">
    <source>
        <dbReference type="SAM" id="MobiDB-lite"/>
    </source>
</evidence>
<dbReference type="GO" id="GO:0008417">
    <property type="term" value="F:fucosyltransferase activity"/>
    <property type="evidence" value="ECO:0007669"/>
    <property type="project" value="InterPro"/>
</dbReference>
<dbReference type="Proteomes" id="UP000225706">
    <property type="component" value="Unassembled WGS sequence"/>
</dbReference>
<dbReference type="GO" id="GO:0003755">
    <property type="term" value="F:peptidyl-prolyl cis-trans isomerase activity"/>
    <property type="evidence" value="ECO:0007669"/>
    <property type="project" value="InterPro"/>
</dbReference>
<keyword evidence="4 12" id="KW-0328">Glycosyltransferase</keyword>
<dbReference type="PANTHER" id="PTHR48438">
    <property type="entry name" value="ALPHA-(1,3)-FUCOSYLTRANSFERASE C-RELATED"/>
    <property type="match status" value="1"/>
</dbReference>
<evidence type="ECO:0000256" key="8">
    <source>
        <dbReference type="ARBA" id="ARBA00022989"/>
    </source>
</evidence>
<dbReference type="PROSITE" id="PS50072">
    <property type="entry name" value="CSA_PPIASE_2"/>
    <property type="match status" value="1"/>
</dbReference>
<organism evidence="15 16">
    <name type="scientific">Stylophora pistillata</name>
    <name type="common">Smooth cauliflower coral</name>
    <dbReference type="NCBI Taxonomy" id="50429"/>
    <lineage>
        <taxon>Eukaryota</taxon>
        <taxon>Metazoa</taxon>
        <taxon>Cnidaria</taxon>
        <taxon>Anthozoa</taxon>
        <taxon>Hexacorallia</taxon>
        <taxon>Scleractinia</taxon>
        <taxon>Astrocoeniina</taxon>
        <taxon>Pocilloporidae</taxon>
        <taxon>Stylophora</taxon>
    </lineage>
</organism>
<dbReference type="SUPFAM" id="SSF50891">
    <property type="entry name" value="Cyclophilin-like"/>
    <property type="match status" value="1"/>
</dbReference>
<dbReference type="InterPro" id="IPR055270">
    <property type="entry name" value="Glyco_tran_10_C"/>
</dbReference>
<keyword evidence="7" id="KW-0735">Signal-anchor</keyword>
<dbReference type="EMBL" id="LSMT01000026">
    <property type="protein sequence ID" value="PFX32220.1"/>
    <property type="molecule type" value="Genomic_DNA"/>
</dbReference>
<dbReference type="AlphaFoldDB" id="A0A2B4STL3"/>
<evidence type="ECO:0000256" key="4">
    <source>
        <dbReference type="ARBA" id="ARBA00022676"/>
    </source>
</evidence>
<dbReference type="EC" id="2.4.1.-" evidence="12"/>
<comment type="similarity">
    <text evidence="3 12">Belongs to the glycosyltransferase 10 family.</text>
</comment>
<reference evidence="16" key="1">
    <citation type="journal article" date="2017" name="bioRxiv">
        <title>Comparative analysis of the genomes of Stylophora pistillata and Acropora digitifera provides evidence for extensive differences between species of corals.</title>
        <authorList>
            <person name="Voolstra C.R."/>
            <person name="Li Y."/>
            <person name="Liew Y.J."/>
            <person name="Baumgarten S."/>
            <person name="Zoccola D."/>
            <person name="Flot J.-F."/>
            <person name="Tambutte S."/>
            <person name="Allemand D."/>
            <person name="Aranda M."/>
        </authorList>
    </citation>
    <scope>NUCLEOTIDE SEQUENCE [LARGE SCALE GENOMIC DNA]</scope>
</reference>
<comment type="subcellular location">
    <subcellularLocation>
        <location evidence="1">Golgi apparatus membrane</location>
        <topology evidence="1">Single-pass type II membrane protein</topology>
    </subcellularLocation>
    <subcellularLocation>
        <location evidence="12">Golgi apparatus</location>
        <location evidence="12">Golgi stack membrane</location>
        <topology evidence="12">Single-pass type II membrane protein</topology>
    </subcellularLocation>
</comment>
<evidence type="ECO:0000256" key="1">
    <source>
        <dbReference type="ARBA" id="ARBA00004323"/>
    </source>
</evidence>
<evidence type="ECO:0000256" key="3">
    <source>
        <dbReference type="ARBA" id="ARBA00008919"/>
    </source>
</evidence>
<comment type="caution">
    <text evidence="15">The sequence shown here is derived from an EMBL/GenBank/DDBJ whole genome shotgun (WGS) entry which is preliminary data.</text>
</comment>
<evidence type="ECO:0000256" key="12">
    <source>
        <dbReference type="RuleBase" id="RU003832"/>
    </source>
</evidence>
<evidence type="ECO:0000256" key="9">
    <source>
        <dbReference type="ARBA" id="ARBA00023034"/>
    </source>
</evidence>
<dbReference type="Pfam" id="PF00852">
    <property type="entry name" value="Glyco_transf_10"/>
    <property type="match status" value="1"/>
</dbReference>
<dbReference type="InterPro" id="IPR031481">
    <property type="entry name" value="Glyco_tran_10_N"/>
</dbReference>